<gene>
    <name evidence="2" type="ORF">Taro_053447</name>
</gene>
<name>A0A843XL06_COLES</name>
<sequence length="135" mass="14524">MEAPLLHQPGGGERGPQEGMEEWEGDCPPVKGWGGAWPVFAVESRKLWQIAVPIVFNSLSIYGINSVTQIFVGHIGSLELSAVAIALSVIGNFVTSFMVRHPTAAGYKPHPRQPVTTLHYTQASFLGCMVPLASP</sequence>
<keyword evidence="3" id="KW-1185">Reference proteome</keyword>
<dbReference type="AlphaFoldDB" id="A0A843XL06"/>
<feature type="region of interest" description="Disordered" evidence="1">
    <location>
        <begin position="1"/>
        <end position="24"/>
    </location>
</feature>
<evidence type="ECO:0000313" key="3">
    <source>
        <dbReference type="Proteomes" id="UP000652761"/>
    </source>
</evidence>
<proteinExistence type="predicted"/>
<dbReference type="EMBL" id="NMUH01009815">
    <property type="protein sequence ID" value="MQM20428.1"/>
    <property type="molecule type" value="Genomic_DNA"/>
</dbReference>
<accession>A0A843XL06</accession>
<evidence type="ECO:0000256" key="1">
    <source>
        <dbReference type="SAM" id="MobiDB-lite"/>
    </source>
</evidence>
<dbReference type="OrthoDB" id="2126698at2759"/>
<dbReference type="Proteomes" id="UP000652761">
    <property type="component" value="Unassembled WGS sequence"/>
</dbReference>
<organism evidence="2 3">
    <name type="scientific">Colocasia esculenta</name>
    <name type="common">Wild taro</name>
    <name type="synonym">Arum esculentum</name>
    <dbReference type="NCBI Taxonomy" id="4460"/>
    <lineage>
        <taxon>Eukaryota</taxon>
        <taxon>Viridiplantae</taxon>
        <taxon>Streptophyta</taxon>
        <taxon>Embryophyta</taxon>
        <taxon>Tracheophyta</taxon>
        <taxon>Spermatophyta</taxon>
        <taxon>Magnoliopsida</taxon>
        <taxon>Liliopsida</taxon>
        <taxon>Araceae</taxon>
        <taxon>Aroideae</taxon>
        <taxon>Colocasieae</taxon>
        <taxon>Colocasia</taxon>
    </lineage>
</organism>
<dbReference type="PANTHER" id="PTHR11206">
    <property type="entry name" value="MULTIDRUG RESISTANCE PROTEIN"/>
    <property type="match status" value="1"/>
</dbReference>
<evidence type="ECO:0008006" key="4">
    <source>
        <dbReference type="Google" id="ProtNLM"/>
    </source>
</evidence>
<reference evidence="2" key="1">
    <citation type="submission" date="2017-07" db="EMBL/GenBank/DDBJ databases">
        <title>Taro Niue Genome Assembly and Annotation.</title>
        <authorList>
            <person name="Atibalentja N."/>
            <person name="Keating K."/>
            <person name="Fields C.J."/>
        </authorList>
    </citation>
    <scope>NUCLEOTIDE SEQUENCE</scope>
    <source>
        <strain evidence="2">Niue_2</strain>
        <tissue evidence="2">Leaf</tissue>
    </source>
</reference>
<comment type="caution">
    <text evidence="2">The sequence shown here is derived from an EMBL/GenBank/DDBJ whole genome shotgun (WGS) entry which is preliminary data.</text>
</comment>
<evidence type="ECO:0000313" key="2">
    <source>
        <dbReference type="EMBL" id="MQM20428.1"/>
    </source>
</evidence>
<protein>
    <recommendedName>
        <fullName evidence="4">Protein DETOXIFICATION</fullName>
    </recommendedName>
</protein>